<organism evidence="2">
    <name type="scientific">Salix viminalis</name>
    <name type="common">Common osier</name>
    <name type="synonym">Basket willow</name>
    <dbReference type="NCBI Taxonomy" id="40686"/>
    <lineage>
        <taxon>Eukaryota</taxon>
        <taxon>Viridiplantae</taxon>
        <taxon>Streptophyta</taxon>
        <taxon>Embryophyta</taxon>
        <taxon>Tracheophyta</taxon>
        <taxon>Spermatophyta</taxon>
        <taxon>Magnoliopsida</taxon>
        <taxon>eudicotyledons</taxon>
        <taxon>Gunneridae</taxon>
        <taxon>Pentapetalae</taxon>
        <taxon>rosids</taxon>
        <taxon>fabids</taxon>
        <taxon>Malpighiales</taxon>
        <taxon>Salicaceae</taxon>
        <taxon>Saliceae</taxon>
        <taxon>Salix</taxon>
    </lineage>
</organism>
<name>A0A6N2KSJ4_SALVM</name>
<keyword evidence="1" id="KW-0812">Transmembrane</keyword>
<accession>A0A6N2KSJ4</accession>
<evidence type="ECO:0000256" key="1">
    <source>
        <dbReference type="SAM" id="Phobius"/>
    </source>
</evidence>
<keyword evidence="1" id="KW-1133">Transmembrane helix</keyword>
<feature type="transmembrane region" description="Helical" evidence="1">
    <location>
        <begin position="36"/>
        <end position="56"/>
    </location>
</feature>
<gene>
    <name evidence="2" type="ORF">SVIM_LOCUS109450</name>
</gene>
<reference evidence="2" key="1">
    <citation type="submission" date="2019-03" db="EMBL/GenBank/DDBJ databases">
        <authorList>
            <person name="Mank J."/>
            <person name="Almeida P."/>
        </authorList>
    </citation>
    <scope>NUCLEOTIDE SEQUENCE</scope>
    <source>
        <strain evidence="2">78183</strain>
    </source>
</reference>
<dbReference type="AlphaFoldDB" id="A0A6N2KSJ4"/>
<protein>
    <submittedName>
        <fullName evidence="2">Uncharacterized protein</fullName>
    </submittedName>
</protein>
<evidence type="ECO:0000313" key="2">
    <source>
        <dbReference type="EMBL" id="VFU29647.1"/>
    </source>
</evidence>
<keyword evidence="1" id="KW-0472">Membrane</keyword>
<sequence length="100" mass="10981">MKGISDISSSRYGVILTKEKMPAMGLDSDRSPYPHFQVSVFGGLQLVPFVAGSRLMKRWQIIKRAHEGGGSLLGKQGQEKRFDSSLRLHAEGDAEHALAL</sequence>
<proteinExistence type="predicted"/>
<dbReference type="EMBL" id="CAADRP010000557">
    <property type="protein sequence ID" value="VFU29647.1"/>
    <property type="molecule type" value="Genomic_DNA"/>
</dbReference>